<accession>A0A1R0F8X8</accession>
<comment type="function">
    <text evidence="1 10">Controls the rotational direction of flagella during chemotaxis.</text>
</comment>
<dbReference type="EMBL" id="LXYT01000002">
    <property type="protein sequence ID" value="OLY43428.1"/>
    <property type="molecule type" value="Genomic_DNA"/>
</dbReference>
<evidence type="ECO:0000256" key="5">
    <source>
        <dbReference type="ARBA" id="ARBA00022500"/>
    </source>
</evidence>
<keyword evidence="5 10" id="KW-0145">Chemotaxis</keyword>
<keyword evidence="11" id="KW-0282">Flagellum</keyword>
<evidence type="ECO:0000256" key="10">
    <source>
        <dbReference type="RuleBase" id="RU364125"/>
    </source>
</evidence>
<keyword evidence="4" id="KW-1003">Cell membrane</keyword>
<dbReference type="AlphaFoldDB" id="A0A1R0F8X8"/>
<dbReference type="OrthoDB" id="7908910at2"/>
<evidence type="ECO:0000256" key="2">
    <source>
        <dbReference type="ARBA" id="ARBA00004162"/>
    </source>
</evidence>
<evidence type="ECO:0000256" key="3">
    <source>
        <dbReference type="ARBA" id="ARBA00008281"/>
    </source>
</evidence>
<keyword evidence="10" id="KW-0997">Cell inner membrane</keyword>
<dbReference type="GO" id="GO:0005886">
    <property type="term" value="C:plasma membrane"/>
    <property type="evidence" value="ECO:0007669"/>
    <property type="project" value="UniProtKB-SubCell"/>
</dbReference>
<dbReference type="GO" id="GO:0009425">
    <property type="term" value="C:bacterial-type flagellum basal body"/>
    <property type="evidence" value="ECO:0007669"/>
    <property type="project" value="InterPro"/>
</dbReference>
<evidence type="ECO:0000256" key="6">
    <source>
        <dbReference type="ARBA" id="ARBA00022692"/>
    </source>
</evidence>
<keyword evidence="9 10" id="KW-0472">Membrane</keyword>
<keyword evidence="11" id="KW-0966">Cell projection</keyword>
<comment type="similarity">
    <text evidence="3 10">Belongs to the FliL family.</text>
</comment>
<evidence type="ECO:0000256" key="1">
    <source>
        <dbReference type="ARBA" id="ARBA00002254"/>
    </source>
</evidence>
<comment type="subcellular location">
    <subcellularLocation>
        <location evidence="10">Cell inner membrane</location>
    </subcellularLocation>
    <subcellularLocation>
        <location evidence="2">Cell membrane</location>
        <topology evidence="2">Single-pass membrane protein</topology>
    </subcellularLocation>
</comment>
<keyword evidence="12" id="KW-1185">Reference proteome</keyword>
<keyword evidence="8 10" id="KW-1133">Transmembrane helix</keyword>
<sequence length="164" mass="17132">MAGEPEKGDGKAKKDSGIKALLLAGVILTLVAAGGGWFLGTQIGKEIAPPPVEPKNQAQKTADTIASNSSVTVLTPILTNMAAPNNAWIRVECSLVSQPGEVLAPSVAAEISNDFLAFLRNSTIAQIKGASGLMNLREDLVDRARTRSKGKVTNVLISSLVIEQ</sequence>
<organism evidence="11 12">
    <name type="scientific">Bartonella apis</name>
    <dbReference type="NCBI Taxonomy" id="1686310"/>
    <lineage>
        <taxon>Bacteria</taxon>
        <taxon>Pseudomonadati</taxon>
        <taxon>Pseudomonadota</taxon>
        <taxon>Alphaproteobacteria</taxon>
        <taxon>Hyphomicrobiales</taxon>
        <taxon>Bartonellaceae</taxon>
        <taxon>Bartonella</taxon>
    </lineage>
</organism>
<feature type="transmembrane region" description="Helical" evidence="10">
    <location>
        <begin position="20"/>
        <end position="40"/>
    </location>
</feature>
<dbReference type="GeneID" id="92991862"/>
<dbReference type="GO" id="GO:0071973">
    <property type="term" value="P:bacterial-type flagellum-dependent cell motility"/>
    <property type="evidence" value="ECO:0007669"/>
    <property type="project" value="InterPro"/>
</dbReference>
<evidence type="ECO:0000256" key="9">
    <source>
        <dbReference type="ARBA" id="ARBA00023136"/>
    </source>
</evidence>
<dbReference type="InterPro" id="IPR005503">
    <property type="entry name" value="FliL"/>
</dbReference>
<evidence type="ECO:0000313" key="12">
    <source>
        <dbReference type="Proteomes" id="UP000187344"/>
    </source>
</evidence>
<keyword evidence="7 10" id="KW-0283">Flagellar rotation</keyword>
<dbReference type="Pfam" id="PF03748">
    <property type="entry name" value="FliL"/>
    <property type="match status" value="1"/>
</dbReference>
<protein>
    <recommendedName>
        <fullName evidence="10">Flagellar protein FliL</fullName>
    </recommendedName>
</protein>
<evidence type="ECO:0000256" key="4">
    <source>
        <dbReference type="ARBA" id="ARBA00022475"/>
    </source>
</evidence>
<dbReference type="Proteomes" id="UP000187344">
    <property type="component" value="Unassembled WGS sequence"/>
</dbReference>
<dbReference type="RefSeq" id="WP_075870286.1">
    <property type="nucleotide sequence ID" value="NZ_CAMLAQ010000002.1"/>
</dbReference>
<keyword evidence="11" id="KW-0969">Cilium</keyword>
<reference evidence="11 12" key="1">
    <citation type="submission" date="2016-12" db="EMBL/GenBank/DDBJ databases">
        <title>Comparative genomics of Bartonella apis.</title>
        <authorList>
            <person name="Engel P."/>
        </authorList>
    </citation>
    <scope>NUCLEOTIDE SEQUENCE [LARGE SCALE GENOMIC DNA]</scope>
    <source>
        <strain evidence="11 12">PEB0149</strain>
    </source>
</reference>
<evidence type="ECO:0000256" key="8">
    <source>
        <dbReference type="ARBA" id="ARBA00022989"/>
    </source>
</evidence>
<evidence type="ECO:0000256" key="7">
    <source>
        <dbReference type="ARBA" id="ARBA00022779"/>
    </source>
</evidence>
<comment type="caution">
    <text evidence="11">The sequence shown here is derived from an EMBL/GenBank/DDBJ whole genome shotgun (WGS) entry which is preliminary data.</text>
</comment>
<dbReference type="GO" id="GO:0006935">
    <property type="term" value="P:chemotaxis"/>
    <property type="evidence" value="ECO:0007669"/>
    <property type="project" value="UniProtKB-KW"/>
</dbReference>
<keyword evidence="6 10" id="KW-0812">Transmembrane</keyword>
<gene>
    <name evidence="11" type="ORF">PEB0149_008550</name>
</gene>
<proteinExistence type="inferred from homology"/>
<evidence type="ECO:0000313" key="11">
    <source>
        <dbReference type="EMBL" id="OLY43428.1"/>
    </source>
</evidence>
<name>A0A1R0F8X8_9HYPH</name>